<dbReference type="Gene3D" id="3.40.630.10">
    <property type="entry name" value="Zn peptidases"/>
    <property type="match status" value="1"/>
</dbReference>
<keyword evidence="3" id="KW-1185">Reference proteome</keyword>
<evidence type="ECO:0000259" key="1">
    <source>
        <dbReference type="Pfam" id="PF04389"/>
    </source>
</evidence>
<dbReference type="RefSeq" id="WP_210119360.1">
    <property type="nucleotide sequence ID" value="NZ_CP054142.1"/>
</dbReference>
<dbReference type="AlphaFoldDB" id="A0A975IF83"/>
<reference evidence="2 3" key="1">
    <citation type="journal article" date="2021" name="Microbiol. Resour. Announc.">
        <title>Complete Genome Sequences of Three Human Oral Treponema parvum Isolates.</title>
        <authorList>
            <person name="Zeng H."/>
            <person name="Watt R.M."/>
        </authorList>
    </citation>
    <scope>NUCLEOTIDE SEQUENCE [LARGE SCALE GENOMIC DNA]</scope>
    <source>
        <strain evidence="2 3">ATCC 700770</strain>
    </source>
</reference>
<evidence type="ECO:0000313" key="2">
    <source>
        <dbReference type="EMBL" id="QTQ14716.1"/>
    </source>
</evidence>
<proteinExistence type="predicted"/>
<accession>A0A975IF83</accession>
<dbReference type="Pfam" id="PF04389">
    <property type="entry name" value="Peptidase_M28"/>
    <property type="match status" value="1"/>
</dbReference>
<evidence type="ECO:0000313" key="3">
    <source>
        <dbReference type="Proteomes" id="UP000671908"/>
    </source>
</evidence>
<dbReference type="KEGG" id="tpav:HRQ91_09710"/>
<name>A0A975IF83_9SPIR</name>
<sequence length="354" mass="39626">MEKFSTDFLNAYKQFTAMDCDRCAFIREYLASRGVDSSVIPIDERRHIHVSFSSTAYSPLFRIKTIIAHYDRTPGSPGANDNSSSVISVMNLAARLSKMGGVHNVRIFFTDGEEFSQKITEHEIGAAEAIQNNAERQNASKNGSLREAADEEIFSKRAASVRQIGSYALVNHLKKLGLKNDDVYVFDCTGRGTVPILGETDLPEGTPQSLKRQFSDLENRTKALIRSVSPQFLTLPISYSDNAAFLACQIPALVITMLPEDEAVSYMKNLLKSKELKNFVLRRHIGAAQDLKPKSFAADYEDSVLLKEFEIRSKLPDTWKLFHTEYDSIESLTPESFTVMEKILDTLALSKTMA</sequence>
<gene>
    <name evidence="2" type="ORF">HRQ91_09710</name>
</gene>
<organism evidence="2 3">
    <name type="scientific">Treponema parvum</name>
    <dbReference type="NCBI Taxonomy" id="138851"/>
    <lineage>
        <taxon>Bacteria</taxon>
        <taxon>Pseudomonadati</taxon>
        <taxon>Spirochaetota</taxon>
        <taxon>Spirochaetia</taxon>
        <taxon>Spirochaetales</taxon>
        <taxon>Treponemataceae</taxon>
        <taxon>Treponema</taxon>
    </lineage>
</organism>
<feature type="domain" description="Peptidase M28" evidence="1">
    <location>
        <begin position="66"/>
        <end position="343"/>
    </location>
</feature>
<dbReference type="SUPFAM" id="SSF53187">
    <property type="entry name" value="Zn-dependent exopeptidases"/>
    <property type="match status" value="1"/>
</dbReference>
<protein>
    <submittedName>
        <fullName evidence="2">M28 family peptidase</fullName>
    </submittedName>
</protein>
<dbReference type="InterPro" id="IPR007484">
    <property type="entry name" value="Peptidase_M28"/>
</dbReference>
<dbReference type="Proteomes" id="UP000671908">
    <property type="component" value="Chromosome"/>
</dbReference>
<dbReference type="EMBL" id="CP054142">
    <property type="protein sequence ID" value="QTQ14716.1"/>
    <property type="molecule type" value="Genomic_DNA"/>
</dbReference>